<dbReference type="Pfam" id="PF13473">
    <property type="entry name" value="Cupredoxin_1"/>
    <property type="match status" value="1"/>
</dbReference>
<name>A0ABQ4R508_9HYPH</name>
<dbReference type="InterPro" id="IPR035668">
    <property type="entry name" value="Amicyanin"/>
</dbReference>
<sequence length="148" mass="15544">MLEMSRRRPRPAAWRRHGRGAALAILLLGGPAAPAAAAAAEPTAAAAESPATAAEPPAAEVRIDNFTFSPAVLTVAAGTRVTWVNGDDIPHTVVANDQSFRSRALDTDDRFAVTFERAGTYRYFCSLHPHMVATVVVQAAPDGAGRAP</sequence>
<feature type="signal peptide" evidence="1">
    <location>
        <begin position="1"/>
        <end position="37"/>
    </location>
</feature>
<dbReference type="PANTHER" id="PTHR36507:SF1">
    <property type="entry name" value="BLL1555 PROTEIN"/>
    <property type="match status" value="1"/>
</dbReference>
<dbReference type="InterPro" id="IPR008972">
    <property type="entry name" value="Cupredoxin"/>
</dbReference>
<protein>
    <submittedName>
        <fullName evidence="3">Plastocyanin</fullName>
    </submittedName>
</protein>
<evidence type="ECO:0000313" key="3">
    <source>
        <dbReference type="EMBL" id="GJD52785.1"/>
    </source>
</evidence>
<evidence type="ECO:0000259" key="2">
    <source>
        <dbReference type="Pfam" id="PF13473"/>
    </source>
</evidence>
<dbReference type="InterPro" id="IPR028096">
    <property type="entry name" value="EfeO_Cupredoxin"/>
</dbReference>
<keyword evidence="4" id="KW-1185">Reference proteome</keyword>
<gene>
    <name evidence="3" type="primary">petE</name>
    <name evidence="3" type="ORF">OPKNFCMD_5552</name>
</gene>
<dbReference type="EMBL" id="BPQH01000022">
    <property type="protein sequence ID" value="GJD52785.1"/>
    <property type="molecule type" value="Genomic_DNA"/>
</dbReference>
<organism evidence="3 4">
    <name type="scientific">Methylobacterium crusticola</name>
    <dbReference type="NCBI Taxonomy" id="1697972"/>
    <lineage>
        <taxon>Bacteria</taxon>
        <taxon>Pseudomonadati</taxon>
        <taxon>Pseudomonadota</taxon>
        <taxon>Alphaproteobacteria</taxon>
        <taxon>Hyphomicrobiales</taxon>
        <taxon>Methylobacteriaceae</taxon>
        <taxon>Methylobacterium</taxon>
    </lineage>
</organism>
<dbReference type="PANTHER" id="PTHR36507">
    <property type="entry name" value="BLL1555 PROTEIN"/>
    <property type="match status" value="1"/>
</dbReference>
<proteinExistence type="predicted"/>
<dbReference type="Proteomes" id="UP001055167">
    <property type="component" value="Unassembled WGS sequence"/>
</dbReference>
<evidence type="ECO:0000313" key="4">
    <source>
        <dbReference type="Proteomes" id="UP001055167"/>
    </source>
</evidence>
<reference evidence="3" key="1">
    <citation type="journal article" date="2021" name="Front. Microbiol.">
        <title>Comprehensive Comparative Genomics and Phenotyping of Methylobacterium Species.</title>
        <authorList>
            <person name="Alessa O."/>
            <person name="Ogura Y."/>
            <person name="Fujitani Y."/>
            <person name="Takami H."/>
            <person name="Hayashi T."/>
            <person name="Sahin N."/>
            <person name="Tani A."/>
        </authorList>
    </citation>
    <scope>NUCLEOTIDE SEQUENCE</scope>
    <source>
        <strain evidence="3">KCTC 52305</strain>
    </source>
</reference>
<dbReference type="SUPFAM" id="SSF49503">
    <property type="entry name" value="Cupredoxins"/>
    <property type="match status" value="1"/>
</dbReference>
<evidence type="ECO:0000256" key="1">
    <source>
        <dbReference type="SAM" id="SignalP"/>
    </source>
</evidence>
<dbReference type="InterPro" id="IPR052721">
    <property type="entry name" value="ET_Amicyanin"/>
</dbReference>
<dbReference type="Gene3D" id="2.60.40.420">
    <property type="entry name" value="Cupredoxins - blue copper proteins"/>
    <property type="match status" value="1"/>
</dbReference>
<reference evidence="3" key="2">
    <citation type="submission" date="2021-08" db="EMBL/GenBank/DDBJ databases">
        <authorList>
            <person name="Tani A."/>
            <person name="Ola A."/>
            <person name="Ogura Y."/>
            <person name="Katsura K."/>
            <person name="Hayashi T."/>
        </authorList>
    </citation>
    <scope>NUCLEOTIDE SEQUENCE</scope>
    <source>
        <strain evidence="3">KCTC 52305</strain>
    </source>
</reference>
<comment type="caution">
    <text evidence="3">The sequence shown here is derived from an EMBL/GenBank/DDBJ whole genome shotgun (WGS) entry which is preliminary data.</text>
</comment>
<keyword evidence="1" id="KW-0732">Signal</keyword>
<accession>A0ABQ4R508</accession>
<dbReference type="CDD" id="cd13921">
    <property type="entry name" value="Amicyanin"/>
    <property type="match status" value="1"/>
</dbReference>
<feature type="domain" description="EfeO-type cupredoxin-like" evidence="2">
    <location>
        <begin position="44"/>
        <end position="137"/>
    </location>
</feature>
<feature type="chain" id="PRO_5045752671" evidence="1">
    <location>
        <begin position="38"/>
        <end position="148"/>
    </location>
</feature>
<dbReference type="RefSeq" id="WP_308220160.1">
    <property type="nucleotide sequence ID" value="NZ_BPQH01000022.1"/>
</dbReference>